<dbReference type="Proteomes" id="UP000463983">
    <property type="component" value="Chromosome"/>
</dbReference>
<keyword evidence="1" id="KW-0068">Autocatalytic cleavage</keyword>
<dbReference type="InterPro" id="IPR000825">
    <property type="entry name" value="SUF_FeS_clus_asmbl_SufBD_core"/>
</dbReference>
<dbReference type="GO" id="GO:0004519">
    <property type="term" value="F:endonuclease activity"/>
    <property type="evidence" value="ECO:0007669"/>
    <property type="project" value="InterPro"/>
</dbReference>
<evidence type="ECO:0000256" key="2">
    <source>
        <dbReference type="ARBA" id="ARBA00023000"/>
    </source>
</evidence>
<dbReference type="EMBL" id="CP047901">
    <property type="protein sequence ID" value="QHO63101.1"/>
    <property type="molecule type" value="Genomic_DNA"/>
</dbReference>
<dbReference type="GO" id="GO:0016539">
    <property type="term" value="P:intein-mediated protein splicing"/>
    <property type="evidence" value="ECO:0007669"/>
    <property type="project" value="InterPro"/>
</dbReference>
<dbReference type="PANTHER" id="PTHR30508:SF1">
    <property type="entry name" value="UPF0051 PROTEIN ABCI8, CHLOROPLASTIC-RELATED"/>
    <property type="match status" value="1"/>
</dbReference>
<dbReference type="SMART" id="SM00306">
    <property type="entry name" value="HintN"/>
    <property type="match status" value="2"/>
</dbReference>
<dbReference type="InterPro" id="IPR004042">
    <property type="entry name" value="Intein_endonuc_central"/>
</dbReference>
<dbReference type="SMART" id="SM00305">
    <property type="entry name" value="HintC"/>
    <property type="match status" value="2"/>
</dbReference>
<dbReference type="SUPFAM" id="SSF55608">
    <property type="entry name" value="Homing endonucleases"/>
    <property type="match status" value="2"/>
</dbReference>
<dbReference type="PROSITE" id="PS50817">
    <property type="entry name" value="INTEIN_N_TER"/>
    <property type="match status" value="1"/>
</dbReference>
<dbReference type="InterPro" id="IPR045595">
    <property type="entry name" value="SufBD_N"/>
</dbReference>
<keyword evidence="2" id="KW-0651">Protein splicing</keyword>
<dbReference type="Pfam" id="PF14528">
    <property type="entry name" value="LAGLIDADG_3"/>
    <property type="match status" value="2"/>
</dbReference>
<evidence type="ECO:0000313" key="5">
    <source>
        <dbReference type="EMBL" id="QHO63101.1"/>
    </source>
</evidence>
<dbReference type="InterPro" id="IPR036844">
    <property type="entry name" value="Hint_dom_sf"/>
</dbReference>
<dbReference type="InterPro" id="IPR006141">
    <property type="entry name" value="Intein_N"/>
</dbReference>
<sequence>MTRFAKVKQESTQDLGELDAKYRLGKADEVEYEIKSKKGLTERLVRQISKRKSEPKWMLEMRLAALKRFEEMPIPKWGGDIGAIKFDEIHYYLRPKMKEVRSWDEVPKEVKATFEKIGVPQAEREYLAGVKSQWDSEVIYGSLKKVLAKKGVVFLSMDEGLRQYPDIVRKYFGTVVPLGDNKLAALNTAVWSGGSFVYVPKGVEVDLPLQAYFRINSENAGQFERTLIVVEEGAKVHYVEGCFLAGTMIETGGGRKVIESITKKDKVLTHLGRLRKVNYLQSREYSGGLYRIKYWGDSTEELVLTEEHPILAVRRVLKNERNGSWKRDWLKPGEINVGDYLTIPVDRETRIREIVGFKVKTWSGKNKGYIEVVRDVPCTPEFFRLVGYYLAEGSISSGSYLNFSFSKYEREYIEDVKRLMKKVFGQEKSHESVHKKNNGISVVFSSVELCQIFENFGKKSYLKQIPEWMVHESEDKQRELLVGWYRGDGNYYRKRHSSGLKEVFRINTTSEKLVRQLRTVLLRLGVVSYINARERGDEGRRMMYTLGVSGEWMVKFGEMVGVEVRMKVNDKKRATKFGFDGDYMYVPVRQIRCEQVRRKRVYNFGVDRDESYVAGGVAVHNCSAPAYTSGSLHAAVVEIVVKAGARCQYTTVQNWYKNVFNLVTKRAWVGEGGEMRWIDGNLGCIAENQKLITPDGVVKIEQIKVGQKVLSYDERKERLVFRRVLAKRNSGRQRVYDVSIGARKIRVTRNHPFYSYRYDSTRPKKLGRYELGFVRADELSKAIVPRTSLDYGKEYGLKKPKLRTEFWSGNQHKNGLRVVREQKSRLKIGDRTTGKLMWLFGYWLGDGDMSIKYGVNEKVVRWAKLGFSCPKDNRARERLMGIMSEVVEASPTERKDGVHVSWSSKELVELFVTNGFVGKAIDRRVPGWVWSLPEEQRIAFVSGYIDADGTVKEGRIDIKSVNKTLLEDVASLLVTLGITSRLFTEFSESREVIIQGYKTVAHGSYRLSFEIDGRFERYIAGVLVDKIKQVSPKVKEQKRLVGRSGIKLGGDVEIARVKFEDVGKELPTWDIEVEGTGNFICEGFIVHNSRLTMKYPACILAGKGAKGETLSIAWAGEGQHQDAGAKMIHLAPKTSSRIISKSISKDGGRASYRGMVQMSKGASGAKSKVVCDALILDDKSRSDTYPVNRIWENEVSLEHEATVSKVGEEQLFYLMSRGISEHEAEAMIVNGFLEPVMKEIPFEYAIEMNRLVNLEMEGSVG</sequence>
<dbReference type="GO" id="GO:0016226">
    <property type="term" value="P:iron-sulfur cluster assembly"/>
    <property type="evidence" value="ECO:0007669"/>
    <property type="project" value="InterPro"/>
</dbReference>
<dbReference type="InterPro" id="IPR003586">
    <property type="entry name" value="Hint_dom_C"/>
</dbReference>
<dbReference type="Gene3D" id="3.10.28.10">
    <property type="entry name" value="Homing endonucleases"/>
    <property type="match status" value="2"/>
</dbReference>
<dbReference type="InterPro" id="IPR030934">
    <property type="entry name" value="Intein_C"/>
</dbReference>
<dbReference type="PRINTS" id="PR00379">
    <property type="entry name" value="INTEIN"/>
</dbReference>
<dbReference type="InterPro" id="IPR003587">
    <property type="entry name" value="Hint_dom_N"/>
</dbReference>
<dbReference type="InterPro" id="IPR037284">
    <property type="entry name" value="SUF_FeS_clus_asmbl_SufBD_sf"/>
</dbReference>
<evidence type="ECO:0000313" key="6">
    <source>
        <dbReference type="Proteomes" id="UP000463983"/>
    </source>
</evidence>
<dbReference type="Pfam" id="PF01458">
    <property type="entry name" value="SUFBD_core"/>
    <property type="match status" value="2"/>
</dbReference>
<dbReference type="KEGG" id="caqa:MICH65_0120"/>
<protein>
    <submittedName>
        <fullName evidence="5">Iron-sulfur cluster assembly protein SufB</fullName>
    </submittedName>
</protein>
<dbReference type="InterPro" id="IPR055346">
    <property type="entry name" value="Fe-S_cluster_assembly_SufBD"/>
</dbReference>
<dbReference type="InterPro" id="IPR027434">
    <property type="entry name" value="Homing_endonucl"/>
</dbReference>
<dbReference type="InterPro" id="IPR006142">
    <property type="entry name" value="INTEIN"/>
</dbReference>
<gene>
    <name evidence="5" type="ORF">MICH65_0120</name>
</gene>
<dbReference type="InterPro" id="IPR004860">
    <property type="entry name" value="LAGLIDADG_dom"/>
</dbReference>
<name>A0A857NC35_9BACT</name>
<comment type="similarity">
    <text evidence="3">Belongs to the iron-sulfur cluster assembly SufBD family.</text>
</comment>
<evidence type="ECO:0000256" key="1">
    <source>
        <dbReference type="ARBA" id="ARBA00022813"/>
    </source>
</evidence>
<dbReference type="NCBIfam" id="TIGR01443">
    <property type="entry name" value="intein_Cterm"/>
    <property type="match status" value="2"/>
</dbReference>
<reference evidence="6" key="1">
    <citation type="journal article" date="2020" name="Microorganisms">
        <title>Complete Genome of a Member of a New Bacterial Lineage in the Microgenomates Group Reveals an Unusual Nucleotide Composition Disparity Between Two Strands of DNA and Limited Metabolic Potential.</title>
        <authorList>
            <person name="Kadnikov V.V."/>
            <person name="Mardanov A.V."/>
            <person name="Beletsky A.V."/>
            <person name="Karnachuk O.V."/>
            <person name="Ravin N.V."/>
        </authorList>
    </citation>
    <scope>NUCLEOTIDE SEQUENCE [LARGE SCALE GENOMIC DNA]</scope>
</reference>
<dbReference type="PANTHER" id="PTHR30508">
    <property type="entry name" value="FES CLUSTER ASSEMBLY PROTEIN SUF"/>
    <property type="match status" value="1"/>
</dbReference>
<dbReference type="AlphaFoldDB" id="A0A857NC35"/>
<dbReference type="PROSITE" id="PS50818">
    <property type="entry name" value="INTEIN_C_TER"/>
    <property type="match status" value="2"/>
</dbReference>
<feature type="domain" description="DOD-type homing endonuclease" evidence="4">
    <location>
        <begin position="839"/>
        <end position="978"/>
    </location>
</feature>
<evidence type="ECO:0000259" key="4">
    <source>
        <dbReference type="PROSITE" id="PS50819"/>
    </source>
</evidence>
<evidence type="ECO:0000256" key="3">
    <source>
        <dbReference type="ARBA" id="ARBA00043967"/>
    </source>
</evidence>
<organism evidence="5 6">
    <name type="scientific">Candidatus Chazhemtobacterium aquaticus</name>
    <dbReference type="NCBI Taxonomy" id="2715735"/>
    <lineage>
        <taxon>Bacteria</taxon>
        <taxon>Candidatus Chazhemtobacteraceae</taxon>
        <taxon>Candidatus Chazhemtobacterium</taxon>
    </lineage>
</organism>
<feature type="domain" description="DOD-type homing endonuclease" evidence="4">
    <location>
        <begin position="385"/>
        <end position="526"/>
    </location>
</feature>
<dbReference type="CDD" id="cd00081">
    <property type="entry name" value="Hint"/>
    <property type="match status" value="2"/>
</dbReference>
<dbReference type="Gene3D" id="2.170.16.10">
    <property type="entry name" value="Hedgehog/Intein (Hint) domain"/>
    <property type="match status" value="3"/>
</dbReference>
<dbReference type="PROSITE" id="PS50819">
    <property type="entry name" value="INTEIN_ENDONUCLEASE"/>
    <property type="match status" value="2"/>
</dbReference>
<dbReference type="SUPFAM" id="SSF51294">
    <property type="entry name" value="Hedgehog/intein (Hint) domain"/>
    <property type="match status" value="2"/>
</dbReference>
<keyword evidence="6" id="KW-1185">Reference proteome</keyword>
<dbReference type="Pfam" id="PF19295">
    <property type="entry name" value="SufBD_N"/>
    <property type="match status" value="1"/>
</dbReference>
<dbReference type="SUPFAM" id="SSF101960">
    <property type="entry name" value="Stabilizer of iron transporter SufD"/>
    <property type="match status" value="3"/>
</dbReference>
<accession>A0A857NC35</accession>
<proteinExistence type="inferred from homology"/>